<gene>
    <name evidence="1" type="ORF">CBF53_10710</name>
    <name evidence="2" type="ORF">CBF70_10780</name>
</gene>
<reference evidence="2 3" key="1">
    <citation type="submission" date="2017-04" db="EMBL/GenBank/DDBJ databases">
        <authorList>
            <person name="Afonso C.L."/>
            <person name="Miller P.J."/>
            <person name="Scott M.A."/>
            <person name="Spackman E."/>
            <person name="Goraichik I."/>
            <person name="Dimitrov K.M."/>
            <person name="Suarez D.L."/>
            <person name="Swayne D.E."/>
        </authorList>
    </citation>
    <scope>NUCLEOTIDE SEQUENCE [LARGE SCALE GENOMIC DNA]</scope>
    <source>
        <strain evidence="2 3">609q</strain>
    </source>
</reference>
<evidence type="ECO:0000313" key="3">
    <source>
        <dbReference type="Proteomes" id="UP000215828"/>
    </source>
</evidence>
<dbReference type="EMBL" id="NGNV01000063">
    <property type="protein sequence ID" value="OYR86912.1"/>
    <property type="molecule type" value="Genomic_DNA"/>
</dbReference>
<sequence length="74" mass="8655">MDNKVNDYMKAAFTLTDTFLDDLLANFKSNKKTRYFLLGQLAVDIPQNAKYSLEDRNELIKNLVKRLEDRALNQ</sequence>
<evidence type="ECO:0000313" key="1">
    <source>
        <dbReference type="EMBL" id="OYR86912.1"/>
    </source>
</evidence>
<reference evidence="3 4" key="3">
    <citation type="submission" date="2017-09" db="EMBL/GenBank/DDBJ databases">
        <title>Tripartite evolution among Lactobacillus johnsonii, Lactobacillus taiwanensis, Lactobacillus reuteri and their rodent host.</title>
        <authorList>
            <person name="Wang T."/>
            <person name="Knowles S."/>
            <person name="Cheng C."/>
        </authorList>
    </citation>
    <scope>NUCLEOTIDE SEQUENCE [LARGE SCALE GENOMIC DNA]</scope>
    <source>
        <strain evidence="2 3">609q</strain>
        <strain evidence="1 4">609u</strain>
    </source>
</reference>
<reference evidence="1 4" key="2">
    <citation type="submission" date="2017-05" db="EMBL/GenBank/DDBJ databases">
        <authorList>
            <person name="Lin X.B."/>
            <person name="Stothard P."/>
            <person name="Tasseva G."/>
            <person name="Walter J."/>
        </authorList>
    </citation>
    <scope>NUCLEOTIDE SEQUENCE [LARGE SCALE GENOMIC DNA]</scope>
    <source>
        <strain evidence="1 4">609u</strain>
    </source>
</reference>
<dbReference type="EMBL" id="NGNX01000063">
    <property type="protein sequence ID" value="OYR89851.1"/>
    <property type="molecule type" value="Genomic_DNA"/>
</dbReference>
<proteinExistence type="predicted"/>
<evidence type="ECO:0000313" key="2">
    <source>
        <dbReference type="EMBL" id="OYR89851.1"/>
    </source>
</evidence>
<dbReference type="Proteomes" id="UP000216316">
    <property type="component" value="Unassembled WGS sequence"/>
</dbReference>
<dbReference type="Proteomes" id="UP000215828">
    <property type="component" value="Unassembled WGS sequence"/>
</dbReference>
<organism evidence="2 3">
    <name type="scientific">Lactobacillus taiwanensis</name>
    <dbReference type="NCBI Taxonomy" id="508451"/>
    <lineage>
        <taxon>Bacteria</taxon>
        <taxon>Bacillati</taxon>
        <taxon>Bacillota</taxon>
        <taxon>Bacilli</taxon>
        <taxon>Lactobacillales</taxon>
        <taxon>Lactobacillaceae</taxon>
        <taxon>Lactobacillus</taxon>
    </lineage>
</organism>
<accession>A0A256L8W8</accession>
<protein>
    <submittedName>
        <fullName evidence="2">Uncharacterized protein</fullName>
    </submittedName>
</protein>
<comment type="caution">
    <text evidence="2">The sequence shown here is derived from an EMBL/GenBank/DDBJ whole genome shotgun (WGS) entry which is preliminary data.</text>
</comment>
<dbReference type="AlphaFoldDB" id="A0A256L8W8"/>
<evidence type="ECO:0000313" key="4">
    <source>
        <dbReference type="Proteomes" id="UP000216316"/>
    </source>
</evidence>
<keyword evidence="4" id="KW-1185">Reference proteome</keyword>
<dbReference type="RefSeq" id="WP_094496278.1">
    <property type="nucleotide sequence ID" value="NZ_NGNV01000063.1"/>
</dbReference>
<name>A0A256L8W8_9LACO</name>